<feature type="compositionally biased region" description="Low complexity" evidence="2">
    <location>
        <begin position="137"/>
        <end position="153"/>
    </location>
</feature>
<evidence type="ECO:0000256" key="2">
    <source>
        <dbReference type="SAM" id="MobiDB-lite"/>
    </source>
</evidence>
<dbReference type="NCBIfam" id="TIGR02601">
    <property type="entry name" value="autotrns_rpt"/>
    <property type="match status" value="1"/>
</dbReference>
<comment type="caution">
    <text evidence="4">The sequence shown here is derived from an EMBL/GenBank/DDBJ whole genome shotgun (WGS) entry which is preliminary data.</text>
</comment>
<dbReference type="SMART" id="SM00014">
    <property type="entry name" value="acidPPc"/>
    <property type="match status" value="1"/>
</dbReference>
<proteinExistence type="predicted"/>
<feature type="region of interest" description="Disordered" evidence="2">
    <location>
        <begin position="127"/>
        <end position="153"/>
    </location>
</feature>
<feature type="domain" description="Phosphatidic acid phosphatase type 2/haloperoxidase" evidence="3">
    <location>
        <begin position="161"/>
        <end position="296"/>
    </location>
</feature>
<dbReference type="Gene3D" id="1.20.144.10">
    <property type="entry name" value="Phosphatidic acid phosphatase type 2/haloperoxidase"/>
    <property type="match status" value="1"/>
</dbReference>
<keyword evidence="5" id="KW-1185">Reference proteome</keyword>
<dbReference type="InterPro" id="IPR011050">
    <property type="entry name" value="Pectin_lyase_fold/virulence"/>
</dbReference>
<keyword evidence="1" id="KW-0732">Signal</keyword>
<reference evidence="4 5" key="1">
    <citation type="submission" date="2024-07" db="EMBL/GenBank/DDBJ databases">
        <authorList>
            <person name="Thanompreechachai J."/>
            <person name="Duangmal K."/>
        </authorList>
    </citation>
    <scope>NUCLEOTIDE SEQUENCE [LARGE SCALE GENOMIC DNA]</scope>
    <source>
        <strain evidence="4 5">KCTC 19886</strain>
    </source>
</reference>
<dbReference type="Pfam" id="PF12951">
    <property type="entry name" value="PATR"/>
    <property type="match status" value="1"/>
</dbReference>
<evidence type="ECO:0000256" key="1">
    <source>
        <dbReference type="ARBA" id="ARBA00022729"/>
    </source>
</evidence>
<dbReference type="EMBL" id="JBFNQN010000002">
    <property type="protein sequence ID" value="MEW9263930.1"/>
    <property type="molecule type" value="Genomic_DNA"/>
</dbReference>
<evidence type="ECO:0000259" key="3">
    <source>
        <dbReference type="SMART" id="SM00014"/>
    </source>
</evidence>
<feature type="region of interest" description="Disordered" evidence="2">
    <location>
        <begin position="182"/>
        <end position="203"/>
    </location>
</feature>
<accession>A0ABV3P2T4</accession>
<dbReference type="Pfam" id="PF01569">
    <property type="entry name" value="PAP2"/>
    <property type="match status" value="1"/>
</dbReference>
<dbReference type="Proteomes" id="UP001555826">
    <property type="component" value="Unassembled WGS sequence"/>
</dbReference>
<evidence type="ECO:0000313" key="5">
    <source>
        <dbReference type="Proteomes" id="UP001555826"/>
    </source>
</evidence>
<protein>
    <submittedName>
        <fullName evidence="4">Phosphatase PAP2 family protein</fullName>
    </submittedName>
</protein>
<sequence length="594" mass="62008">MLTPARSAQAAQNPTAAAAFVDSYRTNVPENTTAATNAAVRILSDLNRYWQTGPTWDTGRVLDRGVLRRNVRYCAQVTRSRTAEQAAEAFIVDRQDQSYAVIAGLGPLAPAYLAGSLAVTSITRAPATTPPTKVDDAVPAGAPAGSATGAGSVDSELGDVVRLVQTLRGPFASGNPSKNAFQYPRPWRLTPDSTVQPTGRTDALGYPEYRSDVVVVPTLLRQRSTTPETDGGFPSGHTNALFLATLALAHAVPERYQALVARAFERAHLRIVAGMHSPLDVLGGRTLATALAAAELADPANAAQAEAARATALAYFERATGLDATGLVEFSAFDRDSARAAVLDHLTYGFPRTGPQRPMVVPKGAEVLLQTRHPYLDATQRREVLCTTALPAGYPVLDGPELWGRLNLFDAADGYGRFDGDVTVAMDAGAGGLNATDAWRNDIGGTGGLVKRGSGRLALTGRNSFRGGVRLEAGELVAGSSSALGCGDVDLRWGTLTLSGDLRLDGNFTQAPGVVLDVPVGGRRAPLTVAGTATLAPGSRLEVAFGDDCRVGEVRPVLEARSVRGGFGAVAVTGGGRAELVATRHGVGVRRLAG</sequence>
<dbReference type="SUPFAM" id="SSF51126">
    <property type="entry name" value="Pectin lyase-like"/>
    <property type="match status" value="1"/>
</dbReference>
<evidence type="ECO:0000313" key="4">
    <source>
        <dbReference type="EMBL" id="MEW9263930.1"/>
    </source>
</evidence>
<dbReference type="InterPro" id="IPR000326">
    <property type="entry name" value="PAP2/HPO"/>
</dbReference>
<dbReference type="InterPro" id="IPR036938">
    <property type="entry name" value="PAP2/HPO_sf"/>
</dbReference>
<dbReference type="SUPFAM" id="SSF48317">
    <property type="entry name" value="Acid phosphatase/Vanadium-dependent haloperoxidase"/>
    <property type="match status" value="1"/>
</dbReference>
<organism evidence="4 5">
    <name type="scientific">Kineococcus endophyticus</name>
    <dbReference type="NCBI Taxonomy" id="1181883"/>
    <lineage>
        <taxon>Bacteria</taxon>
        <taxon>Bacillati</taxon>
        <taxon>Actinomycetota</taxon>
        <taxon>Actinomycetes</taxon>
        <taxon>Kineosporiales</taxon>
        <taxon>Kineosporiaceae</taxon>
        <taxon>Kineococcus</taxon>
    </lineage>
</organism>
<dbReference type="InterPro" id="IPR013425">
    <property type="entry name" value="Autotrns_rpt"/>
</dbReference>
<name>A0ABV3P2T4_9ACTN</name>
<gene>
    <name evidence="4" type="ORF">AB1207_04145</name>
</gene>